<evidence type="ECO:0000313" key="3">
    <source>
        <dbReference type="EMBL" id="NDJ93664.1"/>
    </source>
</evidence>
<dbReference type="Gene3D" id="6.10.140.2210">
    <property type="match status" value="1"/>
</dbReference>
<reference evidence="3" key="1">
    <citation type="submission" date="2018-11" db="EMBL/GenBank/DDBJ databases">
        <title>Henneguya salminicola genome and transcriptome.</title>
        <authorList>
            <person name="Yahalomi D."/>
            <person name="Atkinson S.D."/>
            <person name="Neuhof M."/>
            <person name="Chang E.S."/>
            <person name="Philippe H."/>
            <person name="Cartwright P."/>
            <person name="Bartholomew J.L."/>
            <person name="Huchon D."/>
        </authorList>
    </citation>
    <scope>NUCLEOTIDE SEQUENCE</scope>
    <source>
        <strain evidence="3">Hz1</strain>
        <tissue evidence="3">Whole</tissue>
    </source>
</reference>
<evidence type="ECO:0000256" key="1">
    <source>
        <dbReference type="ARBA" id="ARBA00041081"/>
    </source>
</evidence>
<accession>A0A6G3MI56</accession>
<dbReference type="OrthoDB" id="547746at2759"/>
<protein>
    <recommendedName>
        <fullName evidence="1">E3 ubiquitin-protein ligase Hakai</fullName>
    </recommendedName>
</protein>
<dbReference type="InterPro" id="IPR013083">
    <property type="entry name" value="Znf_RING/FYVE/PHD"/>
</dbReference>
<organism evidence="3">
    <name type="scientific">Henneguya salminicola</name>
    <name type="common">Myxosporean</name>
    <dbReference type="NCBI Taxonomy" id="69463"/>
    <lineage>
        <taxon>Eukaryota</taxon>
        <taxon>Metazoa</taxon>
        <taxon>Cnidaria</taxon>
        <taxon>Myxozoa</taxon>
        <taxon>Myxosporea</taxon>
        <taxon>Bivalvulida</taxon>
        <taxon>Platysporina</taxon>
        <taxon>Myxobolidae</taxon>
        <taxon>Henneguya</taxon>
    </lineage>
</organism>
<dbReference type="AlphaFoldDB" id="A0A6G3MI56"/>
<dbReference type="GO" id="GO:0016567">
    <property type="term" value="P:protein ubiquitination"/>
    <property type="evidence" value="ECO:0007669"/>
    <property type="project" value="InterPro"/>
</dbReference>
<name>A0A6G3MI56_HENSL</name>
<dbReference type="InterPro" id="IPR041042">
    <property type="entry name" value="Znf_Hakai"/>
</dbReference>
<feature type="domain" description="Hakai C2H2 zinc finger" evidence="2">
    <location>
        <begin position="134"/>
        <end position="155"/>
    </location>
</feature>
<sequence>MADPTKRKILFKLKTDVSKLEKGSEENTNKEFVDLFNSVAAETQDYNPPSDSEINIKGKVDNDIMIHYCVNCNLPILKYTRLFPCKHPACLACGEELVIKSHSKCAYCATPISGNEKVPHSQLYCCDVFDEKLQKTCGKSYLSQRDLSAHISHRHGSTTNLL</sequence>
<dbReference type="InterPro" id="IPR040383">
    <property type="entry name" value="HAKAI/CBLL2"/>
</dbReference>
<dbReference type="Gene3D" id="3.30.40.10">
    <property type="entry name" value="Zinc/RING finger domain, C3HC4 (zinc finger)"/>
    <property type="match status" value="1"/>
</dbReference>
<dbReference type="PANTHER" id="PTHR13480">
    <property type="entry name" value="E3 UBIQUITIN-PROTEIN LIGASE HAKAI-RELATED"/>
    <property type="match status" value="1"/>
</dbReference>
<dbReference type="EMBL" id="GHBP01004477">
    <property type="protein sequence ID" value="NDJ93664.1"/>
    <property type="molecule type" value="Transcribed_RNA"/>
</dbReference>
<dbReference type="Pfam" id="PF18408">
    <property type="entry name" value="zf_Hakai"/>
    <property type="match status" value="1"/>
</dbReference>
<dbReference type="GO" id="GO:0061630">
    <property type="term" value="F:ubiquitin protein ligase activity"/>
    <property type="evidence" value="ECO:0007669"/>
    <property type="project" value="InterPro"/>
</dbReference>
<dbReference type="PANTHER" id="PTHR13480:SF0">
    <property type="entry name" value="E3 UBIQUITIN-PROTEIN LIGASE HAKAI"/>
    <property type="match status" value="1"/>
</dbReference>
<dbReference type="GO" id="GO:0030155">
    <property type="term" value="P:regulation of cell adhesion"/>
    <property type="evidence" value="ECO:0007669"/>
    <property type="project" value="TreeGrafter"/>
</dbReference>
<evidence type="ECO:0000259" key="2">
    <source>
        <dbReference type="Pfam" id="PF18408"/>
    </source>
</evidence>
<proteinExistence type="predicted"/>